<evidence type="ECO:0000256" key="1">
    <source>
        <dbReference type="ARBA" id="ARBA00005340"/>
    </source>
</evidence>
<dbReference type="GO" id="GO:0006284">
    <property type="term" value="P:base-excision repair"/>
    <property type="evidence" value="ECO:0007669"/>
    <property type="project" value="TreeGrafter"/>
</dbReference>
<evidence type="ECO:0000256" key="5">
    <source>
        <dbReference type="ARBA" id="ARBA00022833"/>
    </source>
</evidence>
<dbReference type="EMBL" id="VUMT01000030">
    <property type="protein sequence ID" value="MSS64801.1"/>
    <property type="molecule type" value="Genomic_DNA"/>
</dbReference>
<feature type="domain" description="Xylose isomerase-like TIM barrel" evidence="8">
    <location>
        <begin position="22"/>
        <end position="283"/>
    </location>
</feature>
<proteinExistence type="inferred from homology"/>
<feature type="binding site" evidence="7">
    <location>
        <position position="227"/>
    </location>
    <ligand>
        <name>Zn(2+)</name>
        <dbReference type="ChEBI" id="CHEBI:29105"/>
        <label>3</label>
    </ligand>
</feature>
<evidence type="ECO:0000259" key="8">
    <source>
        <dbReference type="Pfam" id="PF01261"/>
    </source>
</evidence>
<dbReference type="CDD" id="cd00019">
    <property type="entry name" value="AP2Ec"/>
    <property type="match status" value="1"/>
</dbReference>
<keyword evidence="10" id="KW-1185">Reference proteome</keyword>
<dbReference type="PROSITE" id="PS00730">
    <property type="entry name" value="AP_NUCLEASE_F2_2"/>
    <property type="match status" value="1"/>
</dbReference>
<dbReference type="GO" id="GO:0008081">
    <property type="term" value="F:phosphoric diester hydrolase activity"/>
    <property type="evidence" value="ECO:0007669"/>
    <property type="project" value="TreeGrafter"/>
</dbReference>
<keyword evidence="5 7" id="KW-0862">Zinc</keyword>
<evidence type="ECO:0000313" key="10">
    <source>
        <dbReference type="Proteomes" id="UP000482209"/>
    </source>
</evidence>
<dbReference type="InterPro" id="IPR013022">
    <property type="entry name" value="Xyl_isomerase-like_TIM-brl"/>
</dbReference>
<dbReference type="Proteomes" id="UP000482209">
    <property type="component" value="Unassembled WGS sequence"/>
</dbReference>
<dbReference type="EC" id="3.1.21.2" evidence="7"/>
<evidence type="ECO:0000256" key="7">
    <source>
        <dbReference type="HAMAP-Rule" id="MF_00152"/>
    </source>
</evidence>
<dbReference type="SMART" id="SM00518">
    <property type="entry name" value="AP2Ec"/>
    <property type="match status" value="1"/>
</dbReference>
<feature type="binding site" evidence="7">
    <location>
        <position position="145"/>
    </location>
    <ligand>
        <name>Zn(2+)</name>
        <dbReference type="ChEBI" id="CHEBI:29105"/>
        <label>1</label>
    </ligand>
</feature>
<evidence type="ECO:0000256" key="3">
    <source>
        <dbReference type="ARBA" id="ARBA00022763"/>
    </source>
</evidence>
<dbReference type="SUPFAM" id="SSF51658">
    <property type="entry name" value="Xylose isomerase-like"/>
    <property type="match status" value="1"/>
</dbReference>
<evidence type="ECO:0000313" key="9">
    <source>
        <dbReference type="EMBL" id="MSS64801.1"/>
    </source>
</evidence>
<dbReference type="PANTHER" id="PTHR21445">
    <property type="entry name" value="ENDONUCLEASE IV ENDODEOXYRIBONUCLEASE IV"/>
    <property type="match status" value="1"/>
</dbReference>
<dbReference type="InterPro" id="IPR001719">
    <property type="entry name" value="AP_endonuc_2"/>
</dbReference>
<evidence type="ECO:0000256" key="6">
    <source>
        <dbReference type="ARBA" id="ARBA00023204"/>
    </source>
</evidence>
<feature type="binding site" evidence="7">
    <location>
        <position position="229"/>
    </location>
    <ligand>
        <name>Zn(2+)</name>
        <dbReference type="ChEBI" id="CHEBI:29105"/>
        <label>3</label>
    </ligand>
</feature>
<dbReference type="NCBIfam" id="TIGR00587">
    <property type="entry name" value="nfo"/>
    <property type="match status" value="1"/>
</dbReference>
<accession>A0A6L5Y229</accession>
<evidence type="ECO:0000256" key="2">
    <source>
        <dbReference type="ARBA" id="ARBA00022723"/>
    </source>
</evidence>
<dbReference type="NCBIfam" id="NF002196">
    <property type="entry name" value="PRK01060.1-1"/>
    <property type="match status" value="1"/>
</dbReference>
<reference evidence="9 10" key="1">
    <citation type="submission" date="2019-08" db="EMBL/GenBank/DDBJ databases">
        <title>In-depth cultivation of the pig gut microbiome towards novel bacterial diversity and tailored functional studies.</title>
        <authorList>
            <person name="Wylensek D."/>
            <person name="Hitch T.C.A."/>
            <person name="Clavel T."/>
        </authorList>
    </citation>
    <scope>NUCLEOTIDE SEQUENCE [LARGE SCALE GENOMIC DNA]</scope>
    <source>
        <strain evidence="9 10">WCA-693-APC-MOT-I</strain>
    </source>
</reference>
<comment type="caution">
    <text evidence="9">The sequence shown here is derived from an EMBL/GenBank/DDBJ whole genome shotgun (WGS) entry which is preliminary data.</text>
</comment>
<feature type="binding site" evidence="7">
    <location>
        <position position="182"/>
    </location>
    <ligand>
        <name>Zn(2+)</name>
        <dbReference type="ChEBI" id="CHEBI:29105"/>
        <label>3</label>
    </ligand>
</feature>
<dbReference type="AlphaFoldDB" id="A0A6L5Y229"/>
<dbReference type="PROSITE" id="PS00729">
    <property type="entry name" value="AP_NUCLEASE_F2_1"/>
    <property type="match status" value="1"/>
</dbReference>
<dbReference type="PROSITE" id="PS00731">
    <property type="entry name" value="AP_NUCLEASE_F2_3"/>
    <property type="match status" value="1"/>
</dbReference>
<feature type="binding site" evidence="7">
    <location>
        <position position="110"/>
    </location>
    <ligand>
        <name>Zn(2+)</name>
        <dbReference type="ChEBI" id="CHEBI:29105"/>
        <label>1</label>
    </ligand>
</feature>
<feature type="binding site" evidence="7">
    <location>
        <position position="145"/>
    </location>
    <ligand>
        <name>Zn(2+)</name>
        <dbReference type="ChEBI" id="CHEBI:29105"/>
        <label>2</label>
    </ligand>
</feature>
<evidence type="ECO:0000256" key="4">
    <source>
        <dbReference type="ARBA" id="ARBA00022801"/>
    </source>
</evidence>
<comment type="similarity">
    <text evidence="1 7">Belongs to the AP endonuclease 2 family.</text>
</comment>
<feature type="binding site" evidence="7">
    <location>
        <position position="259"/>
    </location>
    <ligand>
        <name>Zn(2+)</name>
        <dbReference type="ChEBI" id="CHEBI:29105"/>
        <label>2</label>
    </ligand>
</feature>
<feature type="binding site" evidence="7">
    <location>
        <position position="179"/>
    </location>
    <ligand>
        <name>Zn(2+)</name>
        <dbReference type="ChEBI" id="CHEBI:29105"/>
        <label>2</label>
    </ligand>
</feature>
<dbReference type="InterPro" id="IPR036237">
    <property type="entry name" value="Xyl_isomerase-like_sf"/>
</dbReference>
<feature type="binding site" evidence="7">
    <location>
        <position position="69"/>
    </location>
    <ligand>
        <name>Zn(2+)</name>
        <dbReference type="ChEBI" id="CHEBI:29105"/>
        <label>1</label>
    </ligand>
</feature>
<protein>
    <recommendedName>
        <fullName evidence="7">Probable endonuclease 4</fullName>
        <ecNumber evidence="7">3.1.21.2</ecNumber>
    </recommendedName>
    <alternativeName>
        <fullName evidence="7">Endodeoxyribonuclease IV</fullName>
    </alternativeName>
    <alternativeName>
        <fullName evidence="7">Endonuclease IV</fullName>
    </alternativeName>
</protein>
<keyword evidence="7" id="KW-0255">Endonuclease</keyword>
<dbReference type="GO" id="GO:0003677">
    <property type="term" value="F:DNA binding"/>
    <property type="evidence" value="ECO:0007669"/>
    <property type="project" value="InterPro"/>
</dbReference>
<dbReference type="Gene3D" id="3.20.20.150">
    <property type="entry name" value="Divalent-metal-dependent TIM barrel enzymes"/>
    <property type="match status" value="1"/>
</dbReference>
<dbReference type="PROSITE" id="PS51432">
    <property type="entry name" value="AP_NUCLEASE_F2_4"/>
    <property type="match status" value="1"/>
</dbReference>
<gene>
    <name evidence="7" type="primary">nfo</name>
    <name evidence="9" type="ORF">FYJ58_13140</name>
</gene>
<comment type="catalytic activity">
    <reaction evidence="7">
        <text>Endonucleolytic cleavage to 5'-phosphooligonucleotide end-products.</text>
        <dbReference type="EC" id="3.1.21.2"/>
    </reaction>
</comment>
<dbReference type="InterPro" id="IPR018246">
    <property type="entry name" value="AP_endonuc_F2_Zn_BS"/>
</dbReference>
<dbReference type="FunFam" id="3.20.20.150:FF:000001">
    <property type="entry name" value="Probable endonuclease 4"/>
    <property type="match status" value="1"/>
</dbReference>
<sequence>MLKLGSHVGMSGKNMFLGSVKETLSYGANTFMIYTGAPQNTRRKDINELNIEAGQALMKSHQIDEFVVHAPYIINLANTTKPETFELAVNFLNIEIERTKAIGSNTLILHPGAHVGAGTDIGIQQIIKGLNEVITKDTPIHIALETMSGKGSEIGRNFEELAAIYDGVIYNDKLRVCFDTCHVNDSGYDLVNNYEEVMEQFDSILGLDQIAVFHVNDSKNPCGAKKDRHENFGFGAIGFSTLLKIIEDKQFESIPKILETPYIPSKLYEKKSYAPYKYEIEMIKNRQFDPDLKEKILQNQEF</sequence>
<name>A0A6L5Y229_9FIRM</name>
<dbReference type="PANTHER" id="PTHR21445:SF0">
    <property type="entry name" value="APURINIC-APYRIMIDINIC ENDONUCLEASE"/>
    <property type="match status" value="1"/>
</dbReference>
<dbReference type="GO" id="GO:0003906">
    <property type="term" value="F:DNA-(apurinic or apyrimidinic site) endonuclease activity"/>
    <property type="evidence" value="ECO:0007669"/>
    <property type="project" value="TreeGrafter"/>
</dbReference>
<dbReference type="RefSeq" id="WP_154520186.1">
    <property type="nucleotide sequence ID" value="NZ_VUMT01000030.1"/>
</dbReference>
<dbReference type="GO" id="GO:0008270">
    <property type="term" value="F:zinc ion binding"/>
    <property type="evidence" value="ECO:0007669"/>
    <property type="project" value="UniProtKB-UniRule"/>
</dbReference>
<dbReference type="Pfam" id="PF01261">
    <property type="entry name" value="AP_endonuc_2"/>
    <property type="match status" value="1"/>
</dbReference>
<keyword evidence="2 7" id="KW-0479">Metal-binding</keyword>
<keyword evidence="4 7" id="KW-0378">Hydrolase</keyword>
<comment type="function">
    <text evidence="7">Endonuclease IV plays a role in DNA repair. It cleaves phosphodiester bonds at apurinic or apyrimidinic (AP) sites, generating a 3'-hydroxyl group and a 5'-terminal sugar phosphate.</text>
</comment>
<dbReference type="HAMAP" id="MF_00152">
    <property type="entry name" value="Nfo"/>
    <property type="match status" value="1"/>
</dbReference>
<feature type="binding site" evidence="7">
    <location>
        <position position="214"/>
    </location>
    <ligand>
        <name>Zn(2+)</name>
        <dbReference type="ChEBI" id="CHEBI:29105"/>
        <label>2</label>
    </ligand>
</feature>
<organism evidence="9 10">
    <name type="scientific">Velocimicrobium porci</name>
    <dbReference type="NCBI Taxonomy" id="2606634"/>
    <lineage>
        <taxon>Bacteria</taxon>
        <taxon>Bacillati</taxon>
        <taxon>Bacillota</taxon>
        <taxon>Clostridia</taxon>
        <taxon>Lachnospirales</taxon>
        <taxon>Lachnospiraceae</taxon>
        <taxon>Velocimicrobium</taxon>
    </lineage>
</organism>
<keyword evidence="7" id="KW-0540">Nuclease</keyword>
<comment type="cofactor">
    <cofactor evidence="7">
        <name>Zn(2+)</name>
        <dbReference type="ChEBI" id="CHEBI:29105"/>
    </cofactor>
    <text evidence="7">Binds 3 Zn(2+) ions.</text>
</comment>
<dbReference type="GO" id="GO:0008833">
    <property type="term" value="F:deoxyribonuclease IV (phage-T4-induced) activity"/>
    <property type="evidence" value="ECO:0007669"/>
    <property type="project" value="UniProtKB-UniRule"/>
</dbReference>
<keyword evidence="6 7" id="KW-0234">DNA repair</keyword>
<keyword evidence="3 7" id="KW-0227">DNA damage</keyword>